<name>A0AAE9Z1S0_9GAMM</name>
<dbReference type="NCBIfam" id="TIGR01783">
    <property type="entry name" value="TonB-siderophor"/>
    <property type="match status" value="1"/>
</dbReference>
<dbReference type="Gene3D" id="2.170.130.10">
    <property type="entry name" value="TonB-dependent receptor, plug domain"/>
    <property type="match status" value="1"/>
</dbReference>
<dbReference type="InterPro" id="IPR012910">
    <property type="entry name" value="Plug_dom"/>
</dbReference>
<evidence type="ECO:0000259" key="17">
    <source>
        <dbReference type="Pfam" id="PF07715"/>
    </source>
</evidence>
<keyword evidence="12 18" id="KW-0675">Receptor</keyword>
<feature type="domain" description="TonB-dependent receptor plug" evidence="17">
    <location>
        <begin position="91"/>
        <end position="188"/>
    </location>
</feature>
<dbReference type="FunFam" id="2.170.130.10:FF:000010">
    <property type="entry name" value="Ferripyoverdine receptor"/>
    <property type="match status" value="1"/>
</dbReference>
<keyword evidence="9" id="KW-0406">Ion transport</keyword>
<dbReference type="GO" id="GO:0015344">
    <property type="term" value="F:siderophore uptake transmembrane transporter activity"/>
    <property type="evidence" value="ECO:0007669"/>
    <property type="project" value="TreeGrafter"/>
</dbReference>
<keyword evidence="19" id="KW-1185">Reference proteome</keyword>
<feature type="domain" description="TonB-dependent receptor-like beta-barrel" evidence="16">
    <location>
        <begin position="279"/>
        <end position="710"/>
    </location>
</feature>
<keyword evidence="6 14" id="KW-0812">Transmembrane</keyword>
<protein>
    <submittedName>
        <fullName evidence="18">TonB-dependent siderophore receptor</fullName>
    </submittedName>
</protein>
<evidence type="ECO:0000313" key="19">
    <source>
        <dbReference type="Proteomes" id="UP000032352"/>
    </source>
</evidence>
<dbReference type="GO" id="GO:0038023">
    <property type="term" value="F:signaling receptor activity"/>
    <property type="evidence" value="ECO:0007669"/>
    <property type="project" value="InterPro"/>
</dbReference>
<keyword evidence="5" id="KW-0410">Iron transport</keyword>
<keyword evidence="4 14" id="KW-1134">Transmembrane beta strand</keyword>
<evidence type="ECO:0000256" key="2">
    <source>
        <dbReference type="ARBA" id="ARBA00009810"/>
    </source>
</evidence>
<dbReference type="Gene3D" id="2.40.170.20">
    <property type="entry name" value="TonB-dependent receptor, beta-barrel domain"/>
    <property type="match status" value="1"/>
</dbReference>
<reference evidence="18 19" key="1">
    <citation type="journal article" date="2015" name="Genome Announc.">
        <title>Draft Genome Sequences of Marine Isolates of Thalassomonas viridans and Thalassomonas actiniarum.</title>
        <authorList>
            <person name="Olonade I."/>
            <person name="van Zyl L.J."/>
            <person name="Trindade M."/>
        </authorList>
    </citation>
    <scope>NUCLEOTIDE SEQUENCE [LARGE SCALE GENOMIC DNA]</scope>
    <source>
        <strain evidence="18 19">XOM25</strain>
    </source>
</reference>
<keyword evidence="8" id="KW-0408">Iron</keyword>
<dbReference type="Pfam" id="PF07715">
    <property type="entry name" value="Plug"/>
    <property type="match status" value="1"/>
</dbReference>
<evidence type="ECO:0000313" key="18">
    <source>
        <dbReference type="EMBL" id="WDE05050.1"/>
    </source>
</evidence>
<gene>
    <name evidence="18" type="ORF">SG34_027750</name>
</gene>
<keyword evidence="3 14" id="KW-0813">Transport</keyword>
<dbReference type="Proteomes" id="UP000032352">
    <property type="component" value="Chromosome"/>
</dbReference>
<keyword evidence="13 14" id="KW-0998">Cell outer membrane</keyword>
<evidence type="ECO:0000256" key="9">
    <source>
        <dbReference type="ARBA" id="ARBA00023065"/>
    </source>
</evidence>
<evidence type="ECO:0000256" key="15">
    <source>
        <dbReference type="RuleBase" id="RU003357"/>
    </source>
</evidence>
<dbReference type="SUPFAM" id="SSF56935">
    <property type="entry name" value="Porins"/>
    <property type="match status" value="1"/>
</dbReference>
<organism evidence="18 19">
    <name type="scientific">Thalassomonas viridans</name>
    <dbReference type="NCBI Taxonomy" id="137584"/>
    <lineage>
        <taxon>Bacteria</taxon>
        <taxon>Pseudomonadati</taxon>
        <taxon>Pseudomonadota</taxon>
        <taxon>Gammaproteobacteria</taxon>
        <taxon>Alteromonadales</taxon>
        <taxon>Colwelliaceae</taxon>
        <taxon>Thalassomonas</taxon>
    </lineage>
</organism>
<evidence type="ECO:0000256" key="8">
    <source>
        <dbReference type="ARBA" id="ARBA00023004"/>
    </source>
</evidence>
<dbReference type="InterPro" id="IPR037066">
    <property type="entry name" value="Plug_dom_sf"/>
</dbReference>
<dbReference type="GO" id="GO:0015891">
    <property type="term" value="P:siderophore transport"/>
    <property type="evidence" value="ECO:0007669"/>
    <property type="project" value="InterPro"/>
</dbReference>
<comment type="similarity">
    <text evidence="2 14 15">Belongs to the TonB-dependent receptor family.</text>
</comment>
<evidence type="ECO:0000256" key="4">
    <source>
        <dbReference type="ARBA" id="ARBA00022452"/>
    </source>
</evidence>
<keyword evidence="11 14" id="KW-0472">Membrane</keyword>
<dbReference type="InterPro" id="IPR039426">
    <property type="entry name" value="TonB-dep_rcpt-like"/>
</dbReference>
<accession>A0AAE9Z1S0</accession>
<evidence type="ECO:0000256" key="12">
    <source>
        <dbReference type="ARBA" id="ARBA00023170"/>
    </source>
</evidence>
<dbReference type="Pfam" id="PF00593">
    <property type="entry name" value="TonB_dep_Rec_b-barrel"/>
    <property type="match status" value="1"/>
</dbReference>
<evidence type="ECO:0000256" key="5">
    <source>
        <dbReference type="ARBA" id="ARBA00022496"/>
    </source>
</evidence>
<keyword evidence="10 15" id="KW-0798">TonB box</keyword>
<evidence type="ECO:0000256" key="11">
    <source>
        <dbReference type="ARBA" id="ARBA00023136"/>
    </source>
</evidence>
<evidence type="ECO:0000256" key="10">
    <source>
        <dbReference type="ARBA" id="ARBA00023077"/>
    </source>
</evidence>
<dbReference type="PANTHER" id="PTHR32552:SF74">
    <property type="entry name" value="HYDROXAMATE SIDEROPHORE RECEPTOR FHUE"/>
    <property type="match status" value="1"/>
</dbReference>
<dbReference type="AlphaFoldDB" id="A0AAE9Z1S0"/>
<evidence type="ECO:0000256" key="7">
    <source>
        <dbReference type="ARBA" id="ARBA00022729"/>
    </source>
</evidence>
<dbReference type="GO" id="GO:0009279">
    <property type="term" value="C:cell outer membrane"/>
    <property type="evidence" value="ECO:0007669"/>
    <property type="project" value="UniProtKB-SubCell"/>
</dbReference>
<evidence type="ECO:0000256" key="14">
    <source>
        <dbReference type="PROSITE-ProRule" id="PRU01360"/>
    </source>
</evidence>
<dbReference type="PANTHER" id="PTHR32552">
    <property type="entry name" value="FERRICHROME IRON RECEPTOR-RELATED"/>
    <property type="match status" value="1"/>
</dbReference>
<evidence type="ECO:0000256" key="3">
    <source>
        <dbReference type="ARBA" id="ARBA00022448"/>
    </source>
</evidence>
<keyword evidence="7" id="KW-0732">Signal</keyword>
<sequence length="740" mass="82223">MIIIIICIYSLARFHYHSATLFRHDKHKQGSKVNKFNLNIITLSILFTPVFASPVKTEQVNIEKIEVKGTYIDGYGAHEVSGASRLDLSIIEIPQSVSVITSAQMQDYQLTDINSALDSATGVNVERIETDRTYYTARGFDITNFQIDGVGLPLTSGNNHADEDTAIYERIEVIRGANGLMTGVGNPSATINFIRKRGKAKQAVSIATTLGSWGKKRLEADIATPLTEDIDARFVLVKQKGDTYLDRYQQDKSIAYAFVGGNLTENTYLSLSHSYIDNDAKGNNWGANPLFYTDGSATDFDVSTNTSADWSNWQVVKNNTVVELSHYFDNNWSLRATYSHKTTDEDTELFYVYGTPDKATGLGLLGYASEYDLDDKHDLFDAYISGDFELFGREHNLVAGVNYARMSYDDSSLYDYTTGYGFPVMPALENWDGNTPKPTFNDGLRGSDVVNKQKAAYFTARFQVQDNLHLITGGRYNDWQVEGESYEVVQDASDKEFIPYLGAVYQFTPEIVAYTSYTETFLSQTELDINDKVLDPITGKSKEVGVKGEFFDGLLIGSVAYFDVEQTNVAKVDPATASLPLDMQRYVGADGIGSHGFELELAGQVYDNLQVSMGFTDFDISGDEIVRDYTPSTLIKLAATYDVPALPGFSMGMNMRWQDDISRKQGIVGEGFANAGEEIVTRQNAYAVVNLMASYQVNESISLAFNANNVTDEKYINSLYWAQGYYGAPANYSVTLNWSL</sequence>
<dbReference type="KEGG" id="tvd:SG34_027750"/>
<evidence type="ECO:0000256" key="6">
    <source>
        <dbReference type="ARBA" id="ARBA00022692"/>
    </source>
</evidence>
<dbReference type="PROSITE" id="PS52016">
    <property type="entry name" value="TONB_DEPENDENT_REC_3"/>
    <property type="match status" value="1"/>
</dbReference>
<comment type="subcellular location">
    <subcellularLocation>
        <location evidence="1 14">Cell outer membrane</location>
        <topology evidence="1 14">Multi-pass membrane protein</topology>
    </subcellularLocation>
</comment>
<proteinExistence type="inferred from homology"/>
<reference evidence="18 19" key="2">
    <citation type="journal article" date="2022" name="Mar. Drugs">
        <title>Bioassay-Guided Fractionation Leads to the Detection of Cholic Acid Generated by the Rare Thalassomonas sp.</title>
        <authorList>
            <person name="Pheiffer F."/>
            <person name="Schneider Y.K."/>
            <person name="Hansen E.H."/>
            <person name="Andersen J.H."/>
            <person name="Isaksson J."/>
            <person name="Busche T."/>
            <person name="R C."/>
            <person name="Kalinowski J."/>
            <person name="Zyl L.V."/>
            <person name="Trindade M."/>
        </authorList>
    </citation>
    <scope>NUCLEOTIDE SEQUENCE [LARGE SCALE GENOMIC DNA]</scope>
    <source>
        <strain evidence="18 19">XOM25</strain>
    </source>
</reference>
<dbReference type="InterPro" id="IPR036942">
    <property type="entry name" value="Beta-barrel_TonB_sf"/>
</dbReference>
<evidence type="ECO:0000259" key="16">
    <source>
        <dbReference type="Pfam" id="PF00593"/>
    </source>
</evidence>
<evidence type="ECO:0000256" key="13">
    <source>
        <dbReference type="ARBA" id="ARBA00023237"/>
    </source>
</evidence>
<dbReference type="InterPro" id="IPR010105">
    <property type="entry name" value="TonB_sidphr_rcpt"/>
</dbReference>
<evidence type="ECO:0000256" key="1">
    <source>
        <dbReference type="ARBA" id="ARBA00004571"/>
    </source>
</evidence>
<dbReference type="EMBL" id="CP059733">
    <property type="protein sequence ID" value="WDE05050.1"/>
    <property type="molecule type" value="Genomic_DNA"/>
</dbReference>
<dbReference type="CDD" id="cd01347">
    <property type="entry name" value="ligand_gated_channel"/>
    <property type="match status" value="1"/>
</dbReference>
<dbReference type="InterPro" id="IPR000531">
    <property type="entry name" value="Beta-barrel_TonB"/>
</dbReference>